<keyword evidence="1" id="KW-0812">Transmembrane</keyword>
<feature type="transmembrane region" description="Helical" evidence="1">
    <location>
        <begin position="12"/>
        <end position="32"/>
    </location>
</feature>
<evidence type="ECO:0000313" key="3">
    <source>
        <dbReference type="Proteomes" id="UP000009287"/>
    </source>
</evidence>
<dbReference type="AlphaFoldDB" id="G4NP08"/>
<gene>
    <name evidence="2" type="ordered locus">CTO_0381</name>
</gene>
<evidence type="ECO:0000256" key="1">
    <source>
        <dbReference type="SAM" id="Phobius"/>
    </source>
</evidence>
<dbReference type="KEGG" id="cra:CTO_0381"/>
<accession>G4NP08</accession>
<dbReference type="PATRIC" id="fig|580047.4.peg.62"/>
<evidence type="ECO:0000313" key="2">
    <source>
        <dbReference type="EMBL" id="AEP34863.1"/>
    </source>
</evidence>
<proteinExistence type="predicted"/>
<dbReference type="Proteomes" id="UP000009287">
    <property type="component" value="Chromosome"/>
</dbReference>
<sequence length="45" mass="5059">MAYQLNKYFGMSILLAKISPDLFVYACSLFALSEQKMQLPLVGSK</sequence>
<keyword evidence="1" id="KW-1133">Transmembrane helix</keyword>
<reference evidence="2 3" key="1">
    <citation type="journal article" date="2011" name="J. Exp. Med.">
        <title>A live-attenuated chlamydial vaccine protects against trachoma in nonhuman primates.</title>
        <authorList>
            <person name="Kari L."/>
            <person name="Whitmire W.M."/>
            <person name="Olivares-Zavaleta N."/>
            <person name="Goheen M.M."/>
            <person name="Taylor L.D."/>
            <person name="Carlson J.H."/>
            <person name="Sturdevant G.L."/>
            <person name="Lu C."/>
            <person name="Bakios L.E."/>
            <person name="Randall L.B."/>
            <person name="Parnell M.J."/>
            <person name="Zhong G."/>
            <person name="Caldwell H.D."/>
        </authorList>
    </citation>
    <scope>NUCLEOTIDE SEQUENCE [LARGE SCALE GENOMIC DNA]</scope>
    <source>
        <strain evidence="2 3">A2497</strain>
    </source>
</reference>
<protein>
    <submittedName>
        <fullName evidence="2">Uncharacterized protein</fullName>
    </submittedName>
</protein>
<keyword evidence="1" id="KW-0472">Membrane</keyword>
<organism evidence="2 3">
    <name type="scientific">Chlamydia trachomatis serovar A (strain A2497)</name>
    <dbReference type="NCBI Taxonomy" id="580047"/>
    <lineage>
        <taxon>Bacteria</taxon>
        <taxon>Pseudomonadati</taxon>
        <taxon>Chlamydiota</taxon>
        <taxon>Chlamydiia</taxon>
        <taxon>Chlamydiales</taxon>
        <taxon>Chlamydiaceae</taxon>
        <taxon>Chlamydia/Chlamydophila group</taxon>
        <taxon>Chlamydia</taxon>
    </lineage>
</organism>
<name>G4NP08_CHLT4</name>
<dbReference type="EMBL" id="CP002401">
    <property type="protein sequence ID" value="AEP34863.1"/>
    <property type="molecule type" value="Genomic_DNA"/>
</dbReference>